<organism evidence="2 3">
    <name type="scientific">Formimonas warabiya</name>
    <dbReference type="NCBI Taxonomy" id="1761012"/>
    <lineage>
        <taxon>Bacteria</taxon>
        <taxon>Bacillati</taxon>
        <taxon>Bacillota</taxon>
        <taxon>Clostridia</taxon>
        <taxon>Eubacteriales</taxon>
        <taxon>Peptococcaceae</taxon>
        <taxon>Candidatus Formimonas</taxon>
    </lineage>
</organism>
<dbReference type="KEGG" id="fwa:DCMF_22275"/>
<feature type="domain" description="Ribosomal protein eL8/eL30/eS12/Gadd45" evidence="1">
    <location>
        <begin position="11"/>
        <end position="80"/>
    </location>
</feature>
<dbReference type="InterPro" id="IPR004038">
    <property type="entry name" value="Ribosomal_eL8/eL30/eS12/Gad45"/>
</dbReference>
<proteinExistence type="predicted"/>
<keyword evidence="2" id="KW-0689">Ribosomal protein</keyword>
<gene>
    <name evidence="2" type="ORF">DCMF_22275</name>
</gene>
<evidence type="ECO:0000313" key="2">
    <source>
        <dbReference type="EMBL" id="ATW27110.1"/>
    </source>
</evidence>
<evidence type="ECO:0000259" key="1">
    <source>
        <dbReference type="Pfam" id="PF01248"/>
    </source>
</evidence>
<dbReference type="Gene3D" id="3.30.1330.30">
    <property type="match status" value="1"/>
</dbReference>
<keyword evidence="2" id="KW-0687">Ribonucleoprotein</keyword>
<dbReference type="OrthoDB" id="2353623at2"/>
<sequence>MNLDLLKRSNKSVGTKQAIKAVQKGLAVQVLIAEDAESHIVTPLYELCAEKNVEVIKVDSMAALGKACGIDVGTASVAILK</sequence>
<dbReference type="EMBL" id="CP017634">
    <property type="protein sequence ID" value="ATW27110.1"/>
    <property type="molecule type" value="Genomic_DNA"/>
</dbReference>
<dbReference type="InterPro" id="IPR029064">
    <property type="entry name" value="Ribosomal_eL30-like_sf"/>
</dbReference>
<reference evidence="2 3" key="1">
    <citation type="submission" date="2016-10" db="EMBL/GenBank/DDBJ databases">
        <title>Complete Genome Sequence of Peptococcaceae strain DCMF.</title>
        <authorList>
            <person name="Edwards R.J."/>
            <person name="Holland S.I."/>
            <person name="Deshpande N.P."/>
            <person name="Wong Y.K."/>
            <person name="Ertan H."/>
            <person name="Manefield M."/>
            <person name="Russell T.L."/>
            <person name="Lee M.J."/>
        </authorList>
    </citation>
    <scope>NUCLEOTIDE SEQUENCE [LARGE SCALE GENOMIC DNA]</scope>
    <source>
        <strain evidence="2 3">DCMF</strain>
    </source>
</reference>
<name>A0A3G1KXG3_FORW1</name>
<dbReference type="Pfam" id="PF01248">
    <property type="entry name" value="Ribosomal_L7Ae"/>
    <property type="match status" value="1"/>
</dbReference>
<keyword evidence="3" id="KW-1185">Reference proteome</keyword>
<dbReference type="SUPFAM" id="SSF55315">
    <property type="entry name" value="L30e-like"/>
    <property type="match status" value="1"/>
</dbReference>
<protein>
    <submittedName>
        <fullName evidence="2">50S ribosomal protein L7ae</fullName>
    </submittedName>
</protein>
<dbReference type="PRINTS" id="PR00884">
    <property type="entry name" value="RIBOSOMALHS6"/>
</dbReference>
<dbReference type="RefSeq" id="WP_148136454.1">
    <property type="nucleotide sequence ID" value="NZ_CP017634.1"/>
</dbReference>
<evidence type="ECO:0000313" key="3">
    <source>
        <dbReference type="Proteomes" id="UP000323521"/>
    </source>
</evidence>
<dbReference type="Proteomes" id="UP000323521">
    <property type="component" value="Chromosome"/>
</dbReference>
<dbReference type="AlphaFoldDB" id="A0A3G1KXG3"/>
<accession>A0A3G1KXG3</accession>
<dbReference type="GO" id="GO:0005840">
    <property type="term" value="C:ribosome"/>
    <property type="evidence" value="ECO:0007669"/>
    <property type="project" value="UniProtKB-KW"/>
</dbReference>